<organism evidence="3 4">
    <name type="scientific">Candidatus Segetimicrobium genomatis</name>
    <dbReference type="NCBI Taxonomy" id="2569760"/>
    <lineage>
        <taxon>Bacteria</taxon>
        <taxon>Bacillati</taxon>
        <taxon>Candidatus Sysuimicrobiota</taxon>
        <taxon>Candidatus Sysuimicrobiia</taxon>
        <taxon>Candidatus Sysuimicrobiales</taxon>
        <taxon>Candidatus Segetimicrobiaceae</taxon>
        <taxon>Candidatus Segetimicrobium</taxon>
    </lineage>
</organism>
<dbReference type="PROSITE" id="PS50975">
    <property type="entry name" value="ATP_GRASP"/>
    <property type="match status" value="1"/>
</dbReference>
<dbReference type="SUPFAM" id="SSF56059">
    <property type="entry name" value="Glutathione synthetase ATP-binding domain-like"/>
    <property type="match status" value="1"/>
</dbReference>
<comment type="caution">
    <text evidence="3">The sequence shown here is derived from an EMBL/GenBank/DDBJ whole genome shotgun (WGS) entry which is preliminary data.</text>
</comment>
<dbReference type="InterPro" id="IPR011761">
    <property type="entry name" value="ATP-grasp"/>
</dbReference>
<dbReference type="EMBL" id="VBAO01000373">
    <property type="protein sequence ID" value="TMI78456.1"/>
    <property type="molecule type" value="Genomic_DNA"/>
</dbReference>
<dbReference type="Gene3D" id="3.30.470.20">
    <property type="entry name" value="ATP-grasp fold, B domain"/>
    <property type="match status" value="1"/>
</dbReference>
<feature type="domain" description="ATP-grasp" evidence="2">
    <location>
        <begin position="118"/>
        <end position="318"/>
    </location>
</feature>
<dbReference type="Proteomes" id="UP000320048">
    <property type="component" value="Unassembled WGS sequence"/>
</dbReference>
<keyword evidence="1" id="KW-0067">ATP-binding</keyword>
<evidence type="ECO:0000313" key="3">
    <source>
        <dbReference type="EMBL" id="TMI78456.1"/>
    </source>
</evidence>
<protein>
    <submittedName>
        <fullName evidence="3">ATP-grasp domain-containing protein</fullName>
    </submittedName>
</protein>
<evidence type="ECO:0000256" key="1">
    <source>
        <dbReference type="PROSITE-ProRule" id="PRU00409"/>
    </source>
</evidence>
<dbReference type="AlphaFoldDB" id="A0A537J5W9"/>
<sequence length="370" mass="42470">MIGAVVVGGDYQGLGVVRSLGRRKVPVCVIDDERSIARLSRYATHAITVKSLRDQGQTVDTVLDIGRRLGLQGWVLYPTRDETAAAFARYRSMLTKCYRVPTPEWETMQWLWDKRNTYRLANELGIPTPRTWYLQGAGDLEQIPDDFPFALKPAIKERFIYAMRAKAWRVNDRTQLRDLFRRAAAHVGLGEVMIQDLIPGDGQQQFAYCAFFKGDHAVGSMVVRRSRQHPAEFGRASTFVETIELPWLETLSERFLRAINYYGLVELEYKFDRRDGQYKLLDVNGRTWGYHNQLGEPLLPCRARPGVRWVRLVTDVPTAVLEIFRGHLNWRAYLRSLRGFNVESAFSLEDPLPGLVELALIPYLASKRGF</sequence>
<dbReference type="GO" id="GO:0046872">
    <property type="term" value="F:metal ion binding"/>
    <property type="evidence" value="ECO:0007669"/>
    <property type="project" value="InterPro"/>
</dbReference>
<evidence type="ECO:0000259" key="2">
    <source>
        <dbReference type="PROSITE" id="PS50975"/>
    </source>
</evidence>
<dbReference type="GO" id="GO:0005524">
    <property type="term" value="F:ATP binding"/>
    <property type="evidence" value="ECO:0007669"/>
    <property type="project" value="UniProtKB-UniRule"/>
</dbReference>
<evidence type="ECO:0000313" key="4">
    <source>
        <dbReference type="Proteomes" id="UP000320048"/>
    </source>
</evidence>
<accession>A0A537J5W9</accession>
<reference evidence="3 4" key="1">
    <citation type="journal article" date="2019" name="Nat. Microbiol.">
        <title>Mediterranean grassland soil C-N compound turnover is dependent on rainfall and depth, and is mediated by genomically divergent microorganisms.</title>
        <authorList>
            <person name="Diamond S."/>
            <person name="Andeer P.F."/>
            <person name="Li Z."/>
            <person name="Crits-Christoph A."/>
            <person name="Burstein D."/>
            <person name="Anantharaman K."/>
            <person name="Lane K.R."/>
            <person name="Thomas B.C."/>
            <person name="Pan C."/>
            <person name="Northen T.R."/>
            <person name="Banfield J.F."/>
        </authorList>
    </citation>
    <scope>NUCLEOTIDE SEQUENCE [LARGE SCALE GENOMIC DNA]</scope>
    <source>
        <strain evidence="3">NP_7</strain>
    </source>
</reference>
<keyword evidence="1" id="KW-0547">Nucleotide-binding</keyword>
<name>A0A537J5W9_9BACT</name>
<proteinExistence type="predicted"/>
<gene>
    <name evidence="3" type="ORF">E6H04_12415</name>
</gene>